<dbReference type="Pfam" id="PF02210">
    <property type="entry name" value="Laminin_G_2"/>
    <property type="match status" value="3"/>
</dbReference>
<feature type="domain" description="EGF-like" evidence="5">
    <location>
        <begin position="502"/>
        <end position="540"/>
    </location>
</feature>
<dbReference type="GO" id="GO:0016020">
    <property type="term" value="C:membrane"/>
    <property type="evidence" value="ECO:0007669"/>
    <property type="project" value="UniProtKB-SubCell"/>
</dbReference>
<dbReference type="CDD" id="cd00110">
    <property type="entry name" value="LamG"/>
    <property type="match status" value="1"/>
</dbReference>
<dbReference type="AlphaFoldDB" id="A0A4Z2CW66"/>
<dbReference type="InterPro" id="IPR013320">
    <property type="entry name" value="ConA-like_dom_sf"/>
</dbReference>
<reference evidence="6 7" key="1">
    <citation type="submission" date="2019-03" db="EMBL/GenBank/DDBJ databases">
        <title>An improved genome assembly of the fluke Schistosoma japonicum.</title>
        <authorList>
            <person name="Hu W."/>
            <person name="Luo F."/>
            <person name="Yin M."/>
            <person name="Mo X."/>
            <person name="Sun C."/>
            <person name="Wu Q."/>
            <person name="Zhu B."/>
            <person name="Xiang M."/>
            <person name="Wang J."/>
            <person name="Wang Y."/>
            <person name="Zhang T."/>
            <person name="Xu B."/>
            <person name="Zheng H."/>
            <person name="Feng Z."/>
        </authorList>
    </citation>
    <scope>NUCLEOTIDE SEQUENCE [LARGE SCALE GENOMIC DNA]</scope>
    <source>
        <strain evidence="6">HuSjv2</strain>
        <tissue evidence="6">Worms</tissue>
    </source>
</reference>
<keyword evidence="3" id="KW-0812">Transmembrane</keyword>
<dbReference type="InterPro" id="IPR050372">
    <property type="entry name" value="Neurexin-related_CASP"/>
</dbReference>
<dbReference type="SUPFAM" id="SSF49899">
    <property type="entry name" value="Concanavalin A-like lectins/glucanases"/>
    <property type="match status" value="3"/>
</dbReference>
<dbReference type="PROSITE" id="PS00010">
    <property type="entry name" value="ASX_HYDROXYL"/>
    <property type="match status" value="1"/>
</dbReference>
<dbReference type="InterPro" id="IPR000742">
    <property type="entry name" value="EGF"/>
</dbReference>
<dbReference type="InterPro" id="IPR000152">
    <property type="entry name" value="EGF-type_Asp/Asn_hydroxyl_site"/>
</dbReference>
<evidence type="ECO:0000259" key="5">
    <source>
        <dbReference type="PROSITE" id="PS50026"/>
    </source>
</evidence>
<evidence type="ECO:0000256" key="3">
    <source>
        <dbReference type="SAM" id="Phobius"/>
    </source>
</evidence>
<evidence type="ECO:0000313" key="7">
    <source>
        <dbReference type="Proteomes" id="UP000311919"/>
    </source>
</evidence>
<comment type="caution">
    <text evidence="2">Lacks conserved residue(s) required for the propagation of feature annotation.</text>
</comment>
<dbReference type="PROSITE" id="PS50026">
    <property type="entry name" value="EGF_3"/>
    <property type="match status" value="1"/>
</dbReference>
<dbReference type="Gene3D" id="2.60.120.200">
    <property type="match status" value="3"/>
</dbReference>
<keyword evidence="1" id="KW-1015">Disulfide bond</keyword>
<keyword evidence="3" id="KW-0472">Membrane</keyword>
<dbReference type="Proteomes" id="UP000311919">
    <property type="component" value="Unassembled WGS sequence"/>
</dbReference>
<keyword evidence="7" id="KW-1185">Reference proteome</keyword>
<sequence>MLSLCLRNSSTTFNVNEYHYNTPILHFNGLQLIRIQFPVQQYSSLLWIIFIFQTNQLNGTILCTASNSQYAVHIVDMLTAINVEKRRLSIDDRKKFSSSIQQHQKIHNEYYVTNYDDHFQIIHVNGHIHVKYYINGKEEIFKVPVFISDGKWHYFELIHNTSHVTIHLDENTLNQRTNLTITELPIQQITIGLSTVYESSSFLINSQTTHYNSGYNGEIVQFAYNGLELLPYNKHIPPNQNHLENIIEFPLNKWIVEFNVQLLFEYPKEIKSATYDFPIKFKQSDCYLSMINDHFEHVPFSVKFSFKTLNDQGLLLFVLNKENDDFLLVELFNGQILCTIHINNELITVTPSMNKDILFNDLQWHTVELFRSSKEKDTMILRTDDQTPVETFTNIHLSKLFNFEQSISNSMINIGGCSVSDYIKFKSKINSKSGFQGCIANFQLNNQQSTINLLQSTEIHPNNQCIDHIVYGCESKISECTWLQNNQDDIYQFQLNFHDYEFNNEIKNMPICYNNGKCMNRLNTFYCACDLTTFQGYRCDEVGTTLHFGKTTSISNSHLLNQNDTLINTKPTTGFVQFQIFEYTAIPKLLNNEQYTINNVFTLGIQFDIPVLYHTEKLKLPNNDIVTLVYAENRYEYNLTYFHVYLEYGYLKMKFQLDGSMIVIDGPKINVQDGYYHRIRGIRARNQILLEVDQHQTVYRLYNDLNSLLKAQYIWLGHSPLSNHSDFIHGYITGVYYNGLQLTELASGLKHLSFVKVTRYAEVEHTNTFQLKLGPNSPLYVNSNQRRQNKQSPLKTLSKLVKQFTISTDFMPNLNLTNSKINKCLSCTNENSLSWNQSPLSMSLSPITQSDIQVQMIPLTKSINIWLFICLIVTGLIVISSFSFLIYRCIQHRIIDKHNNHYTQPITTNSLSTNQIVTLKSHKNNQQIEHLHHSNVSFHQLRYPIENTYELNSTEVLPLFPDSNQYLNDKFNTIPSSIYVNNNETLLNLNDT</sequence>
<gene>
    <name evidence="6" type="ORF">EWB00_006950</name>
</gene>
<dbReference type="SMART" id="SM00282">
    <property type="entry name" value="LamG"/>
    <property type="match status" value="3"/>
</dbReference>
<evidence type="ECO:0000256" key="2">
    <source>
        <dbReference type="PROSITE-ProRule" id="PRU00076"/>
    </source>
</evidence>
<dbReference type="CDD" id="cd00054">
    <property type="entry name" value="EGF_CA"/>
    <property type="match status" value="1"/>
</dbReference>
<dbReference type="OrthoDB" id="6270412at2759"/>
<name>A0A4Z2CW66_SCHJA</name>
<dbReference type="PROSITE" id="PS50025">
    <property type="entry name" value="LAM_G_DOMAIN"/>
    <property type="match status" value="1"/>
</dbReference>
<evidence type="ECO:0000259" key="4">
    <source>
        <dbReference type="PROSITE" id="PS50025"/>
    </source>
</evidence>
<evidence type="ECO:0000313" key="6">
    <source>
        <dbReference type="EMBL" id="TNN08501.1"/>
    </source>
</evidence>
<feature type="transmembrane region" description="Helical" evidence="3">
    <location>
        <begin position="865"/>
        <end position="887"/>
    </location>
</feature>
<dbReference type="PANTHER" id="PTHR15036">
    <property type="entry name" value="PIKACHURIN-LIKE PROTEIN"/>
    <property type="match status" value="1"/>
</dbReference>
<evidence type="ECO:0000256" key="1">
    <source>
        <dbReference type="ARBA" id="ARBA00023157"/>
    </source>
</evidence>
<protein>
    <submittedName>
        <fullName evidence="6">Neurexin-2 isoform 2</fullName>
    </submittedName>
</protein>
<proteinExistence type="predicted"/>
<dbReference type="EMBL" id="SKCS01000407">
    <property type="protein sequence ID" value="TNN08501.1"/>
    <property type="molecule type" value="Genomic_DNA"/>
</dbReference>
<dbReference type="InterPro" id="IPR001791">
    <property type="entry name" value="Laminin_G"/>
</dbReference>
<feature type="domain" description="Laminin G" evidence="4">
    <location>
        <begin position="277"/>
        <end position="473"/>
    </location>
</feature>
<dbReference type="PANTHER" id="PTHR15036:SF89">
    <property type="entry name" value="NEUREXIN 1, ISOFORM F"/>
    <property type="match status" value="1"/>
</dbReference>
<keyword evidence="2" id="KW-0245">EGF-like domain</keyword>
<organism evidence="6 7">
    <name type="scientific">Schistosoma japonicum</name>
    <name type="common">Blood fluke</name>
    <dbReference type="NCBI Taxonomy" id="6182"/>
    <lineage>
        <taxon>Eukaryota</taxon>
        <taxon>Metazoa</taxon>
        <taxon>Spiralia</taxon>
        <taxon>Lophotrochozoa</taxon>
        <taxon>Platyhelminthes</taxon>
        <taxon>Trematoda</taxon>
        <taxon>Digenea</taxon>
        <taxon>Strigeidida</taxon>
        <taxon>Schistosomatoidea</taxon>
        <taxon>Schistosomatidae</taxon>
        <taxon>Schistosoma</taxon>
    </lineage>
</organism>
<dbReference type="Gene3D" id="2.10.25.10">
    <property type="entry name" value="Laminin"/>
    <property type="match status" value="1"/>
</dbReference>
<comment type="caution">
    <text evidence="6">The sequence shown here is derived from an EMBL/GenBank/DDBJ whole genome shotgun (WGS) entry which is preliminary data.</text>
</comment>
<keyword evidence="3" id="KW-1133">Transmembrane helix</keyword>
<accession>A0A4Z2CW66</accession>